<dbReference type="NCBIfam" id="TIGR02595">
    <property type="entry name" value="PEP_CTERM"/>
    <property type="match status" value="1"/>
</dbReference>
<evidence type="ECO:0000313" key="4">
    <source>
        <dbReference type="Proteomes" id="UP001597115"/>
    </source>
</evidence>
<dbReference type="Proteomes" id="UP001597115">
    <property type="component" value="Unassembled WGS sequence"/>
</dbReference>
<gene>
    <name evidence="3" type="ORF">ACFSCW_03385</name>
</gene>
<sequence>MRFGILCAVAASALAAPVNAAPTINFDDGTYSFQFQSTKYRVWRSGPLFTVATDLSGDIANGAVTGNEVQIAYQAPAQLINLASFDVMGTGSLFLQIFDHPADVITQPGTTYQLTGAWQTITVNPSVPGFLFRLTTTDGSRFSADNFVFGASVAPVPEPASWALMIAGFGLAGSVTRRRKWVLTSA</sequence>
<feature type="domain" description="Ice-binding protein C-terminal" evidence="2">
    <location>
        <begin position="155"/>
        <end position="180"/>
    </location>
</feature>
<feature type="chain" id="PRO_5045615427" evidence="1">
    <location>
        <begin position="21"/>
        <end position="186"/>
    </location>
</feature>
<evidence type="ECO:0000256" key="1">
    <source>
        <dbReference type="SAM" id="SignalP"/>
    </source>
</evidence>
<protein>
    <submittedName>
        <fullName evidence="3">PEPxxWA-CTERM sorting domain-containing protein</fullName>
    </submittedName>
</protein>
<accession>A0ABW4HZ04</accession>
<proteinExistence type="predicted"/>
<name>A0ABW4HZ04_9SPHN</name>
<reference evidence="4" key="1">
    <citation type="journal article" date="2019" name="Int. J. Syst. Evol. Microbiol.">
        <title>The Global Catalogue of Microorganisms (GCM) 10K type strain sequencing project: providing services to taxonomists for standard genome sequencing and annotation.</title>
        <authorList>
            <consortium name="The Broad Institute Genomics Platform"/>
            <consortium name="The Broad Institute Genome Sequencing Center for Infectious Disease"/>
            <person name="Wu L."/>
            <person name="Ma J."/>
        </authorList>
    </citation>
    <scope>NUCLEOTIDE SEQUENCE [LARGE SCALE GENOMIC DNA]</scope>
    <source>
        <strain evidence="4">CGMCC 1.16275</strain>
    </source>
</reference>
<keyword evidence="4" id="KW-1185">Reference proteome</keyword>
<comment type="caution">
    <text evidence="3">The sequence shown here is derived from an EMBL/GenBank/DDBJ whole genome shotgun (WGS) entry which is preliminary data.</text>
</comment>
<organism evidence="3 4">
    <name type="scientific">Sphingomonas tabacisoli</name>
    <dbReference type="NCBI Taxonomy" id="2249466"/>
    <lineage>
        <taxon>Bacteria</taxon>
        <taxon>Pseudomonadati</taxon>
        <taxon>Pseudomonadota</taxon>
        <taxon>Alphaproteobacteria</taxon>
        <taxon>Sphingomonadales</taxon>
        <taxon>Sphingomonadaceae</taxon>
        <taxon>Sphingomonas</taxon>
    </lineage>
</organism>
<dbReference type="Pfam" id="PF07589">
    <property type="entry name" value="PEP-CTERM"/>
    <property type="match status" value="1"/>
</dbReference>
<dbReference type="NCBIfam" id="NF035944">
    <property type="entry name" value="PEPxxWA-CTERM"/>
    <property type="match status" value="1"/>
</dbReference>
<evidence type="ECO:0000313" key="3">
    <source>
        <dbReference type="EMBL" id="MFD1610841.1"/>
    </source>
</evidence>
<evidence type="ECO:0000259" key="2">
    <source>
        <dbReference type="Pfam" id="PF07589"/>
    </source>
</evidence>
<dbReference type="EMBL" id="JBHUDY010000001">
    <property type="protein sequence ID" value="MFD1610841.1"/>
    <property type="molecule type" value="Genomic_DNA"/>
</dbReference>
<keyword evidence="1" id="KW-0732">Signal</keyword>
<dbReference type="RefSeq" id="WP_380886903.1">
    <property type="nucleotide sequence ID" value="NZ_JBHUDY010000001.1"/>
</dbReference>
<feature type="signal peptide" evidence="1">
    <location>
        <begin position="1"/>
        <end position="20"/>
    </location>
</feature>
<dbReference type="InterPro" id="IPR013424">
    <property type="entry name" value="Ice-binding_C"/>
</dbReference>